<dbReference type="RefSeq" id="WP_111230411.1">
    <property type="nucleotide sequence ID" value="NZ_NBIU01000031.1"/>
</dbReference>
<evidence type="ECO:0000256" key="5">
    <source>
        <dbReference type="ARBA" id="ARBA00022839"/>
    </source>
</evidence>
<dbReference type="InterPro" id="IPR001667">
    <property type="entry name" value="DDH_dom"/>
</dbReference>
<dbReference type="SUPFAM" id="SSF64182">
    <property type="entry name" value="DHH phosphoesterases"/>
    <property type="match status" value="1"/>
</dbReference>
<sequence>MLKNNPEFLSKEEILKFLKSRFCEEKISTLKDLPHPNTLENLEQMAQRIKSAILEKKRIVILGDYDVDGVVSCAIMSEFFALIPYEVSVVIPNRFSDGYGISEKIVERLEADVIITVDNGITAVSAANLCKDRGIELLITDHHTPKEELPNALIVNPKLSPNFPQKEICGANVAWYLCAAIKQQMGLKIDLSQFLDFLSLAIISDVMPLNGINRVLFKKGLEVFKATQYPSLKALKENFKNQVLSAETYAFYLSPLLNCAGRMREAKEAYDFLTQKDEKEIHNNLASLLELNKERKATQEVIYGQAKEQFSKEEHLPFVCLYGEAWHEGVLGIVSARMCEEFLKPSIILTKSEGILKGSMRVPYGVDCMEVLEECKDYLKGYGGHSGAAGLSLELQDFIDFKNTLMQVSYTIKTQQEEVMGRLHLKEIDRELWEILENFEPYGEANPKPKFLIVAKLKNVRYFGEGNIHSNVLLEEEGRICKGIAFFNAVCKDFIDKDVECIASLFWDNFSNHLALRIENIKPIDEC</sequence>
<dbReference type="AlphaFoldDB" id="A0A2W6MSW0"/>
<comment type="similarity">
    <text evidence="1">Belongs to the RecJ family.</text>
</comment>
<protein>
    <recommendedName>
        <fullName evidence="2">Single-stranded-DNA-specific exonuclease RecJ</fullName>
    </recommendedName>
</protein>
<evidence type="ECO:0000313" key="9">
    <source>
        <dbReference type="EMBL" id="PZT47502.1"/>
    </source>
</evidence>
<accession>A0A2W6MSW0</accession>
<evidence type="ECO:0000259" key="7">
    <source>
        <dbReference type="Pfam" id="PF02272"/>
    </source>
</evidence>
<dbReference type="PANTHER" id="PTHR30255:SF2">
    <property type="entry name" value="SINGLE-STRANDED-DNA-SPECIFIC EXONUCLEASE RECJ"/>
    <property type="match status" value="1"/>
</dbReference>
<dbReference type="OrthoDB" id="9809852at2"/>
<dbReference type="GO" id="GO:0006281">
    <property type="term" value="P:DNA repair"/>
    <property type="evidence" value="ECO:0007669"/>
    <property type="project" value="InterPro"/>
</dbReference>
<name>A0A2W6MSW0_9HELI</name>
<evidence type="ECO:0000259" key="8">
    <source>
        <dbReference type="Pfam" id="PF17768"/>
    </source>
</evidence>
<dbReference type="EMBL" id="NBIU01000031">
    <property type="protein sequence ID" value="PZT47502.1"/>
    <property type="molecule type" value="Genomic_DNA"/>
</dbReference>
<dbReference type="Pfam" id="PF02272">
    <property type="entry name" value="DHHA1"/>
    <property type="match status" value="1"/>
</dbReference>
<feature type="domain" description="DDH" evidence="6">
    <location>
        <begin position="58"/>
        <end position="202"/>
    </location>
</feature>
<evidence type="ECO:0000256" key="1">
    <source>
        <dbReference type="ARBA" id="ARBA00005915"/>
    </source>
</evidence>
<gene>
    <name evidence="9" type="ORF">B6S12_08685</name>
</gene>
<evidence type="ECO:0000256" key="3">
    <source>
        <dbReference type="ARBA" id="ARBA00022722"/>
    </source>
</evidence>
<dbReference type="Proteomes" id="UP000249746">
    <property type="component" value="Unassembled WGS sequence"/>
</dbReference>
<proteinExistence type="inferred from homology"/>
<feature type="domain" description="RecJ OB" evidence="8">
    <location>
        <begin position="422"/>
        <end position="513"/>
    </location>
</feature>
<dbReference type="InterPro" id="IPR051673">
    <property type="entry name" value="SSDNA_exonuclease_RecJ"/>
</dbReference>
<dbReference type="PANTHER" id="PTHR30255">
    <property type="entry name" value="SINGLE-STRANDED-DNA-SPECIFIC EXONUCLEASE RECJ"/>
    <property type="match status" value="1"/>
</dbReference>
<evidence type="ECO:0000313" key="10">
    <source>
        <dbReference type="Proteomes" id="UP000249746"/>
    </source>
</evidence>
<reference evidence="9 10" key="1">
    <citation type="submission" date="2017-03" db="EMBL/GenBank/DDBJ databases">
        <title>Genomic and clinical evidence uncovers the enterohepatic species Helicobacter valdiviensis as a potential human intestinal pathogen.</title>
        <authorList>
            <person name="Fresia P."/>
            <person name="Jara R."/>
            <person name="Sierra R."/>
            <person name="Ferres I."/>
            <person name="Greif G."/>
            <person name="Iraola G."/>
            <person name="Collado L."/>
        </authorList>
    </citation>
    <scope>NUCLEOTIDE SEQUENCE [LARGE SCALE GENOMIC DNA]</scope>
    <source>
        <strain evidence="9 10">WBE14</strain>
    </source>
</reference>
<dbReference type="InterPro" id="IPR003156">
    <property type="entry name" value="DHHA1_dom"/>
</dbReference>
<keyword evidence="10" id="KW-1185">Reference proteome</keyword>
<organism evidence="9 10">
    <name type="scientific">Helicobacter valdiviensis</name>
    <dbReference type="NCBI Taxonomy" id="1458358"/>
    <lineage>
        <taxon>Bacteria</taxon>
        <taxon>Pseudomonadati</taxon>
        <taxon>Campylobacterota</taxon>
        <taxon>Epsilonproteobacteria</taxon>
        <taxon>Campylobacterales</taxon>
        <taxon>Helicobacteraceae</taxon>
        <taxon>Helicobacter</taxon>
    </lineage>
</organism>
<dbReference type="InterPro" id="IPR041122">
    <property type="entry name" value="RecJ_OB"/>
</dbReference>
<dbReference type="InterPro" id="IPR004610">
    <property type="entry name" value="RecJ"/>
</dbReference>
<dbReference type="NCBIfam" id="TIGR00644">
    <property type="entry name" value="recJ"/>
    <property type="match status" value="1"/>
</dbReference>
<feature type="domain" description="DHHA1" evidence="7">
    <location>
        <begin position="318"/>
        <end position="405"/>
    </location>
</feature>
<evidence type="ECO:0000256" key="4">
    <source>
        <dbReference type="ARBA" id="ARBA00022801"/>
    </source>
</evidence>
<keyword evidence="3" id="KW-0540">Nuclease</keyword>
<dbReference type="InterPro" id="IPR038763">
    <property type="entry name" value="DHH_sf"/>
</dbReference>
<keyword evidence="5 9" id="KW-0269">Exonuclease</keyword>
<dbReference type="GO" id="GO:0008409">
    <property type="term" value="F:5'-3' exonuclease activity"/>
    <property type="evidence" value="ECO:0007669"/>
    <property type="project" value="InterPro"/>
</dbReference>
<dbReference type="GO" id="GO:0006310">
    <property type="term" value="P:DNA recombination"/>
    <property type="evidence" value="ECO:0007669"/>
    <property type="project" value="InterPro"/>
</dbReference>
<keyword evidence="4" id="KW-0378">Hydrolase</keyword>
<dbReference type="Gene3D" id="3.10.310.30">
    <property type="match status" value="1"/>
</dbReference>
<evidence type="ECO:0000256" key="2">
    <source>
        <dbReference type="ARBA" id="ARBA00019841"/>
    </source>
</evidence>
<dbReference type="Pfam" id="PF17768">
    <property type="entry name" value="RecJ_OB"/>
    <property type="match status" value="1"/>
</dbReference>
<dbReference type="GO" id="GO:0003676">
    <property type="term" value="F:nucleic acid binding"/>
    <property type="evidence" value="ECO:0007669"/>
    <property type="project" value="InterPro"/>
</dbReference>
<dbReference type="Gene3D" id="3.90.1640.30">
    <property type="match status" value="1"/>
</dbReference>
<dbReference type="Pfam" id="PF01368">
    <property type="entry name" value="DHH"/>
    <property type="match status" value="1"/>
</dbReference>
<comment type="caution">
    <text evidence="9">The sequence shown here is derived from an EMBL/GenBank/DDBJ whole genome shotgun (WGS) entry which is preliminary data.</text>
</comment>
<evidence type="ECO:0000259" key="6">
    <source>
        <dbReference type="Pfam" id="PF01368"/>
    </source>
</evidence>